<dbReference type="Proteomes" id="UP001652431">
    <property type="component" value="Unassembled WGS sequence"/>
</dbReference>
<feature type="signal peptide" evidence="3">
    <location>
        <begin position="1"/>
        <end position="21"/>
    </location>
</feature>
<dbReference type="PROSITE" id="PS51272">
    <property type="entry name" value="SLH"/>
    <property type="match status" value="3"/>
</dbReference>
<dbReference type="Pfam" id="PF00395">
    <property type="entry name" value="SLH"/>
    <property type="match status" value="3"/>
</dbReference>
<dbReference type="PANTHER" id="PTHR11364">
    <property type="entry name" value="THIOSULFATE SULFERTANSFERASE"/>
    <property type="match status" value="1"/>
</dbReference>
<evidence type="ECO:0000259" key="4">
    <source>
        <dbReference type="PROSITE" id="PS50206"/>
    </source>
</evidence>
<dbReference type="SMART" id="SM00450">
    <property type="entry name" value="RHOD"/>
    <property type="match status" value="2"/>
</dbReference>
<dbReference type="InterPro" id="IPR036873">
    <property type="entry name" value="Rhodanese-like_dom_sf"/>
</dbReference>
<name>A0ABT2RR31_9FIRM</name>
<dbReference type="InterPro" id="IPR045078">
    <property type="entry name" value="TST/MPST-like"/>
</dbReference>
<sequence length="514" mass="57343">MRKRGLSLLLAGVVVLGSANLEFVSEAEQKALPYTDVAENSWYYSYVKNVYDKGLMTGLNKETFAPGDSLVRAQFAVILYRLEGEPEVKENKVSFPDLDQDWYKEAVTWAAGEGIITGYSDSGKFGPNDEITREQMATLMYRYADYKGYDIADSVDFSAYPDAESVTGFAEEAVSWCVADKIITGDNGKINPQGSANRAECATIIDRFDQVTSRQSYVSPEYVKSFVDGTNPKADDYVIMECSWGVTSKSFQAGHIPGAIHINSDDIEEDVNWNIRTPEEIEQFLLKNGITKDTTVICYGSSAGARLAFVCLWAGVENVKLLDGDMNAWKEAGYPIEEGEGKVREAVEEFGTTVPQHPDWVIDEDYILHNALNDNFKLVSIRSYEEYTGQVSGYGYIHKAGEPKGAVWGENTDSYYNEDGTVISLDKANELWAKYGYSSENELAFYCGTGWRACVPWFICYENGVDDMKLYDGGWFVWQKDDERPVQVGDPLNGDVEYKLVGDLPNDAPAKLSK</sequence>
<evidence type="ECO:0000256" key="2">
    <source>
        <dbReference type="ARBA" id="ARBA00022737"/>
    </source>
</evidence>
<accession>A0ABT2RR31</accession>
<dbReference type="CDD" id="cd01448">
    <property type="entry name" value="TST_Repeat_1"/>
    <property type="match status" value="1"/>
</dbReference>
<dbReference type="PROSITE" id="PS50206">
    <property type="entry name" value="RHODANESE_3"/>
    <property type="match status" value="2"/>
</dbReference>
<dbReference type="EMBL" id="JAOQJU010000029">
    <property type="protein sequence ID" value="MCU6687880.1"/>
    <property type="molecule type" value="Genomic_DNA"/>
</dbReference>
<dbReference type="SUPFAM" id="SSF52821">
    <property type="entry name" value="Rhodanese/Cell cycle control phosphatase"/>
    <property type="match status" value="2"/>
</dbReference>
<evidence type="ECO:0000256" key="3">
    <source>
        <dbReference type="SAM" id="SignalP"/>
    </source>
</evidence>
<proteinExistence type="predicted"/>
<dbReference type="InterPro" id="IPR001763">
    <property type="entry name" value="Rhodanese-like_dom"/>
</dbReference>
<dbReference type="Gene3D" id="3.40.250.10">
    <property type="entry name" value="Rhodanese-like domain"/>
    <property type="match status" value="2"/>
</dbReference>
<feature type="domain" description="Rhodanese" evidence="4">
    <location>
        <begin position="372"/>
        <end position="487"/>
    </location>
</feature>
<dbReference type="Pfam" id="PF00581">
    <property type="entry name" value="Rhodanese"/>
    <property type="match status" value="2"/>
</dbReference>
<feature type="domain" description="SLH" evidence="5">
    <location>
        <begin position="30"/>
        <end position="89"/>
    </location>
</feature>
<dbReference type="InterPro" id="IPR001119">
    <property type="entry name" value="SLH_dom"/>
</dbReference>
<comment type="caution">
    <text evidence="6">The sequence shown here is derived from an EMBL/GenBank/DDBJ whole genome shotgun (WGS) entry which is preliminary data.</text>
</comment>
<organism evidence="6 7">
    <name type="scientific">Dorea acetigenes</name>
    <dbReference type="NCBI Taxonomy" id="2981787"/>
    <lineage>
        <taxon>Bacteria</taxon>
        <taxon>Bacillati</taxon>
        <taxon>Bacillota</taxon>
        <taxon>Clostridia</taxon>
        <taxon>Lachnospirales</taxon>
        <taxon>Lachnospiraceae</taxon>
        <taxon>Dorea</taxon>
    </lineage>
</organism>
<dbReference type="PROSITE" id="PS00380">
    <property type="entry name" value="RHODANESE_1"/>
    <property type="match status" value="1"/>
</dbReference>
<evidence type="ECO:0000313" key="7">
    <source>
        <dbReference type="Proteomes" id="UP001652431"/>
    </source>
</evidence>
<evidence type="ECO:0000313" key="6">
    <source>
        <dbReference type="EMBL" id="MCU6687880.1"/>
    </source>
</evidence>
<evidence type="ECO:0000259" key="5">
    <source>
        <dbReference type="PROSITE" id="PS51272"/>
    </source>
</evidence>
<keyword evidence="7" id="KW-1185">Reference proteome</keyword>
<evidence type="ECO:0000256" key="1">
    <source>
        <dbReference type="ARBA" id="ARBA00022679"/>
    </source>
</evidence>
<feature type="domain" description="SLH" evidence="5">
    <location>
        <begin position="157"/>
        <end position="219"/>
    </location>
</feature>
<feature type="domain" description="Rhodanese" evidence="4">
    <location>
        <begin position="233"/>
        <end position="338"/>
    </location>
</feature>
<reference evidence="6 7" key="1">
    <citation type="journal article" date="2021" name="ISME Commun">
        <title>Automated analysis of genomic sequences facilitates high-throughput and comprehensive description of bacteria.</title>
        <authorList>
            <person name="Hitch T.C.A."/>
        </authorList>
    </citation>
    <scope>NUCLEOTIDE SEQUENCE [LARGE SCALE GENOMIC DNA]</scope>
    <source>
        <strain evidence="6 7">Sanger_03</strain>
    </source>
</reference>
<protein>
    <submittedName>
        <fullName evidence="6">S-layer homology domain-containing protein</fullName>
    </submittedName>
</protein>
<dbReference type="CDD" id="cd01449">
    <property type="entry name" value="TST_Repeat_2"/>
    <property type="match status" value="1"/>
</dbReference>
<feature type="chain" id="PRO_5047056880" evidence="3">
    <location>
        <begin position="22"/>
        <end position="514"/>
    </location>
</feature>
<dbReference type="PANTHER" id="PTHR11364:SF27">
    <property type="entry name" value="SULFURTRANSFERASE"/>
    <property type="match status" value="1"/>
</dbReference>
<feature type="domain" description="SLH" evidence="5">
    <location>
        <begin position="90"/>
        <end position="154"/>
    </location>
</feature>
<keyword evidence="2" id="KW-0677">Repeat</keyword>
<gene>
    <name evidence="6" type="ORF">OCV99_15360</name>
</gene>
<dbReference type="RefSeq" id="WP_227191827.1">
    <property type="nucleotide sequence ID" value="NZ_JAOQJU010000029.1"/>
</dbReference>
<keyword evidence="3" id="KW-0732">Signal</keyword>
<dbReference type="InterPro" id="IPR001307">
    <property type="entry name" value="Thiosulphate_STrfase_CS"/>
</dbReference>
<keyword evidence="1" id="KW-0808">Transferase</keyword>